<feature type="transmembrane region" description="Helical" evidence="1">
    <location>
        <begin position="36"/>
        <end position="53"/>
    </location>
</feature>
<keyword evidence="3" id="KW-1185">Reference proteome</keyword>
<proteinExistence type="predicted"/>
<evidence type="ECO:0000256" key="1">
    <source>
        <dbReference type="SAM" id="Phobius"/>
    </source>
</evidence>
<dbReference type="EMBL" id="BNAP01000014">
    <property type="protein sequence ID" value="GHG95465.1"/>
    <property type="molecule type" value="Genomic_DNA"/>
</dbReference>
<sequence>MPTAARLVAAISLALVAWGVSQMVMARMAGITDFGWFVEVNIALGLAVGWMLMGRLARPGAIATLNNGITSAVVLTVWALAVQGGYEMFRLSLNRRYHGLGDAIGGLLENMIGYARVLLNPEIPVALLLGGVLGALITRFAVKMWR</sequence>
<evidence type="ECO:0000313" key="2">
    <source>
        <dbReference type="EMBL" id="GHG95465.1"/>
    </source>
</evidence>
<protein>
    <submittedName>
        <fullName evidence="2">Tellurium resistance protein</fullName>
    </submittedName>
</protein>
<feature type="transmembrane region" description="Helical" evidence="1">
    <location>
        <begin position="65"/>
        <end position="86"/>
    </location>
</feature>
<name>A0A8J3H7K9_9RHOB</name>
<comment type="caution">
    <text evidence="2">The sequence shown here is derived from an EMBL/GenBank/DDBJ whole genome shotgun (WGS) entry which is preliminary data.</text>
</comment>
<keyword evidence="1" id="KW-1133">Transmembrane helix</keyword>
<dbReference type="AlphaFoldDB" id="A0A8J3H7K9"/>
<organism evidence="2 3">
    <name type="scientific">Pseudodonghicola xiamenensis</name>
    <dbReference type="NCBI Taxonomy" id="337702"/>
    <lineage>
        <taxon>Bacteria</taxon>
        <taxon>Pseudomonadati</taxon>
        <taxon>Pseudomonadota</taxon>
        <taxon>Alphaproteobacteria</taxon>
        <taxon>Rhodobacterales</taxon>
        <taxon>Paracoccaceae</taxon>
        <taxon>Pseudodonghicola</taxon>
    </lineage>
</organism>
<dbReference type="NCBIfam" id="NF033773">
    <property type="entry name" value="tellur_TrgA"/>
    <property type="match status" value="1"/>
</dbReference>
<reference evidence="2" key="2">
    <citation type="submission" date="2020-09" db="EMBL/GenBank/DDBJ databases">
        <authorList>
            <person name="Sun Q."/>
            <person name="Zhou Y."/>
        </authorList>
    </citation>
    <scope>NUCLEOTIDE SEQUENCE</scope>
    <source>
        <strain evidence="2">CGMCC 1.7081</strain>
    </source>
</reference>
<dbReference type="RefSeq" id="WP_028094154.1">
    <property type="nucleotide sequence ID" value="NZ_BNAP01000014.1"/>
</dbReference>
<dbReference type="InterPro" id="IPR047784">
    <property type="entry name" value="TrgA"/>
</dbReference>
<accession>A0A8J3H7K9</accession>
<reference evidence="2" key="1">
    <citation type="journal article" date="2014" name="Int. J. Syst. Evol. Microbiol.">
        <title>Complete genome sequence of Corynebacterium casei LMG S-19264T (=DSM 44701T), isolated from a smear-ripened cheese.</title>
        <authorList>
            <consortium name="US DOE Joint Genome Institute (JGI-PGF)"/>
            <person name="Walter F."/>
            <person name="Albersmeier A."/>
            <person name="Kalinowski J."/>
            <person name="Ruckert C."/>
        </authorList>
    </citation>
    <scope>NUCLEOTIDE SEQUENCE</scope>
    <source>
        <strain evidence="2">CGMCC 1.7081</strain>
    </source>
</reference>
<gene>
    <name evidence="2" type="primary">trgA</name>
    <name evidence="2" type="ORF">GCM10010961_29200</name>
</gene>
<dbReference type="Proteomes" id="UP000611500">
    <property type="component" value="Unassembled WGS sequence"/>
</dbReference>
<keyword evidence="1" id="KW-0812">Transmembrane</keyword>
<evidence type="ECO:0000313" key="3">
    <source>
        <dbReference type="Proteomes" id="UP000611500"/>
    </source>
</evidence>
<feature type="transmembrane region" description="Helical" evidence="1">
    <location>
        <begin position="123"/>
        <end position="142"/>
    </location>
</feature>
<keyword evidence="1" id="KW-0472">Membrane</keyword>